<reference evidence="4" key="1">
    <citation type="submission" date="2024-06" db="EMBL/GenBank/DDBJ databases">
        <authorList>
            <person name="Coelho C."/>
            <person name="Bento M."/>
            <person name="Garcia E."/>
            <person name="Camelo A."/>
            <person name="Brandao I."/>
            <person name="Espirito Santo C."/>
            <person name="Trovao J."/>
            <person name="Verissimo A."/>
            <person name="Costa J."/>
            <person name="Tiago I."/>
        </authorList>
    </citation>
    <scope>NUCLEOTIDE SEQUENCE</scope>
    <source>
        <strain evidence="4">KWT182</strain>
    </source>
</reference>
<dbReference type="Gene3D" id="3.50.30.10">
    <property type="entry name" value="Phosphohistidine domain"/>
    <property type="match status" value="1"/>
</dbReference>
<name>A0AAU7Q4G2_9GAMM</name>
<dbReference type="PANTHER" id="PTHR46244">
    <property type="entry name" value="PHOSPHOENOLPYRUVATE-PROTEIN PHOSPHOTRANSFERASE"/>
    <property type="match status" value="1"/>
</dbReference>
<feature type="domain" description="PTS EIIA type-2" evidence="3">
    <location>
        <begin position="315"/>
        <end position="457"/>
    </location>
</feature>
<dbReference type="InterPro" id="IPR002178">
    <property type="entry name" value="PTS_EIIA_type-2_dom"/>
</dbReference>
<organism evidence="4">
    <name type="scientific">Acerihabitans sp. KWT182</name>
    <dbReference type="NCBI Taxonomy" id="3157919"/>
    <lineage>
        <taxon>Bacteria</taxon>
        <taxon>Pseudomonadati</taxon>
        <taxon>Pseudomonadota</taxon>
        <taxon>Gammaproteobacteria</taxon>
        <taxon>Enterobacterales</taxon>
        <taxon>Pectobacteriaceae</taxon>
        <taxon>Acerihabitans</taxon>
    </lineage>
</organism>
<dbReference type="SUPFAM" id="SSF55804">
    <property type="entry name" value="Phoshotransferase/anion transport protein"/>
    <property type="match status" value="1"/>
</dbReference>
<dbReference type="Pfam" id="PF00359">
    <property type="entry name" value="PTS_EIIA_2"/>
    <property type="match status" value="1"/>
</dbReference>
<evidence type="ECO:0000256" key="1">
    <source>
        <dbReference type="ARBA" id="ARBA00007837"/>
    </source>
</evidence>
<dbReference type="GO" id="GO:0009401">
    <property type="term" value="P:phosphoenolpyruvate-dependent sugar phosphotransferase system"/>
    <property type="evidence" value="ECO:0007669"/>
    <property type="project" value="InterPro"/>
</dbReference>
<dbReference type="CDD" id="cd00211">
    <property type="entry name" value="PTS_IIA_fru"/>
    <property type="match status" value="1"/>
</dbReference>
<dbReference type="InterPro" id="IPR036637">
    <property type="entry name" value="Phosphohistidine_dom_sf"/>
</dbReference>
<dbReference type="EMBL" id="CP157947">
    <property type="protein sequence ID" value="XBS67923.1"/>
    <property type="molecule type" value="Genomic_DNA"/>
</dbReference>
<sequence>MINAGLRFAVVMKKAAAAELIALLRNPPTFAAEQASEPVPGAAYLPRCLRELQPLYLQGTGISDGITIARPVILQGVTFSDLLARSPTAPVTPEGEKRRLAKGLETLRLAKERAQTQAEGIEYNLLEAHLSFITDSAFQESIISYLDEHMNAWSAIVKVAMDFSAVLERSSSQYIQERTLDVIDIATQILAELYGEQSLMPNALALDEPAIVFASTLTPSQFLAIDKTHLAGLVLSSTGKTSHTAILARAFNIPTLADIDITTLNIRSRQEMVLDAESGILITETNESILRYYRNEMDVQRQKRLTVVPPHTSKPLLVPEAILWGLDAADKNEVIKMMVDNLWLQQRTDCRDKLCEDIWAREVPFPTVVGSGFAIPHARSEAARHSTISIARLRQPVAWGGVQVDTVFMLAIRQAAAENEHMKYFSTLARMLMNEEFVQKTKAAKTPTALYNLIFGTLSP</sequence>
<dbReference type="PANTHER" id="PTHR46244:SF4">
    <property type="entry name" value="MULTIPHOSPHORYL TRANSFER PROTEIN 1-RELATED"/>
    <property type="match status" value="1"/>
</dbReference>
<dbReference type="SUPFAM" id="SSF52009">
    <property type="entry name" value="Phosphohistidine domain"/>
    <property type="match status" value="1"/>
</dbReference>
<dbReference type="SUPFAM" id="SSF47831">
    <property type="entry name" value="Enzyme I of the PEP:sugar phosphotransferase system HPr-binding (sub)domain"/>
    <property type="match status" value="1"/>
</dbReference>
<dbReference type="InterPro" id="IPR050499">
    <property type="entry name" value="PEP-utilizing_PTS_enzyme"/>
</dbReference>
<protein>
    <submittedName>
        <fullName evidence="4">PTS sugar transporter subunit IIA</fullName>
    </submittedName>
</protein>
<dbReference type="InterPro" id="IPR008279">
    <property type="entry name" value="PEP-util_enz_mobile_dom"/>
</dbReference>
<dbReference type="PROSITE" id="PS51094">
    <property type="entry name" value="PTS_EIIA_TYPE_2"/>
    <property type="match status" value="1"/>
</dbReference>
<dbReference type="Gene3D" id="1.10.274.10">
    <property type="entry name" value="PtsI, HPr-binding domain"/>
    <property type="match status" value="1"/>
</dbReference>
<proteinExistence type="inferred from homology"/>
<gene>
    <name evidence="4" type="ORF">ABK905_13465</name>
</gene>
<dbReference type="InterPro" id="IPR036618">
    <property type="entry name" value="PtsI_HPr-bd_sf"/>
</dbReference>
<dbReference type="AlphaFoldDB" id="A0AAU7Q4G2"/>
<dbReference type="InterPro" id="IPR016152">
    <property type="entry name" value="PTrfase/Anion_transptr"/>
</dbReference>
<keyword evidence="4" id="KW-0813">Transport</keyword>
<dbReference type="Pfam" id="PF05524">
    <property type="entry name" value="PEP-utilisers_N"/>
    <property type="match status" value="1"/>
</dbReference>
<dbReference type="GO" id="GO:0016772">
    <property type="term" value="F:transferase activity, transferring phosphorus-containing groups"/>
    <property type="evidence" value="ECO:0007669"/>
    <property type="project" value="InterPro"/>
</dbReference>
<dbReference type="InterPro" id="IPR008731">
    <property type="entry name" value="PTS_EIN"/>
</dbReference>
<keyword evidence="4" id="KW-0762">Sugar transport</keyword>
<evidence type="ECO:0000256" key="2">
    <source>
        <dbReference type="ARBA" id="ARBA00022679"/>
    </source>
</evidence>
<evidence type="ECO:0000313" key="4">
    <source>
        <dbReference type="EMBL" id="XBS67923.1"/>
    </source>
</evidence>
<dbReference type="Gene3D" id="3.40.930.10">
    <property type="entry name" value="Mannitol-specific EII, Chain A"/>
    <property type="match status" value="1"/>
</dbReference>
<keyword evidence="2" id="KW-0808">Transferase</keyword>
<accession>A0AAU7Q4G2</accession>
<comment type="similarity">
    <text evidence="1">Belongs to the PEP-utilizing enzyme family.</text>
</comment>
<evidence type="ECO:0000259" key="3">
    <source>
        <dbReference type="PROSITE" id="PS51094"/>
    </source>
</evidence>
<dbReference type="Pfam" id="PF00391">
    <property type="entry name" value="PEP-utilizers"/>
    <property type="match status" value="1"/>
</dbReference>